<protein>
    <submittedName>
        <fullName evidence="4">Redoxin domain-containing protein</fullName>
    </submittedName>
</protein>
<evidence type="ECO:0000313" key="4">
    <source>
        <dbReference type="EMBL" id="MEO3682882.1"/>
    </source>
</evidence>
<feature type="domain" description="Thioredoxin" evidence="3">
    <location>
        <begin position="29"/>
        <end position="168"/>
    </location>
</feature>
<evidence type="ECO:0000259" key="3">
    <source>
        <dbReference type="PROSITE" id="PS51352"/>
    </source>
</evidence>
<dbReference type="Proteomes" id="UP001477278">
    <property type="component" value="Unassembled WGS sequence"/>
</dbReference>
<sequence length="168" mass="18516">MKFVWSVVSISALLLLSFISQSTADAAAKVDESVATNFELMTSDGQSFTLHDYAGKPVILHFWATWCPYCKKLQPGLEKLRLNYQHTDLQMIGISFSEDAGANPGQSLLDRGIKMTTLVLGDEVAKLYGITGTPTTVFIDRSGHIAWMTNTSDPDDPNLDKAIQFLLK</sequence>
<evidence type="ECO:0000256" key="2">
    <source>
        <dbReference type="SAM" id="SignalP"/>
    </source>
</evidence>
<keyword evidence="5" id="KW-1185">Reference proteome</keyword>
<dbReference type="PANTHER" id="PTHR42852:SF13">
    <property type="entry name" value="PROTEIN DIPZ"/>
    <property type="match status" value="1"/>
</dbReference>
<keyword evidence="1" id="KW-0676">Redox-active center</keyword>
<dbReference type="GeneID" id="90572146"/>
<dbReference type="EMBL" id="JBDPZN010000003">
    <property type="protein sequence ID" value="MEO3682882.1"/>
    <property type="molecule type" value="Genomic_DNA"/>
</dbReference>
<reference evidence="4 5" key="1">
    <citation type="submission" date="2024-05" db="EMBL/GenBank/DDBJ databases">
        <title>Genome sequencing of Marine Estuary Bacteria, Shewanella vesiculosa and S. baltica, and Pseudomonas syringae.</title>
        <authorList>
            <person name="Gurung A."/>
            <person name="Maclea K.S."/>
        </authorList>
    </citation>
    <scope>NUCLEOTIDE SEQUENCE [LARGE SCALE GENOMIC DNA]</scope>
    <source>
        <strain evidence="4 5">1A</strain>
    </source>
</reference>
<dbReference type="InterPro" id="IPR036249">
    <property type="entry name" value="Thioredoxin-like_sf"/>
</dbReference>
<dbReference type="PROSITE" id="PS51352">
    <property type="entry name" value="THIOREDOXIN_2"/>
    <property type="match status" value="1"/>
</dbReference>
<dbReference type="Pfam" id="PF00578">
    <property type="entry name" value="AhpC-TSA"/>
    <property type="match status" value="1"/>
</dbReference>
<feature type="chain" id="PRO_5046474399" evidence="2">
    <location>
        <begin position="27"/>
        <end position="168"/>
    </location>
</feature>
<dbReference type="InterPro" id="IPR000866">
    <property type="entry name" value="AhpC/TSA"/>
</dbReference>
<dbReference type="PROSITE" id="PS00194">
    <property type="entry name" value="THIOREDOXIN_1"/>
    <property type="match status" value="1"/>
</dbReference>
<dbReference type="Gene3D" id="3.40.30.10">
    <property type="entry name" value="Glutaredoxin"/>
    <property type="match status" value="1"/>
</dbReference>
<dbReference type="RefSeq" id="WP_124017990.1">
    <property type="nucleotide sequence ID" value="NZ_JAACRJ010000025.1"/>
</dbReference>
<name>A0ABV0FT93_9GAMM</name>
<dbReference type="InterPro" id="IPR050553">
    <property type="entry name" value="Thioredoxin_ResA/DsbE_sf"/>
</dbReference>
<accession>A0ABV0FT93</accession>
<evidence type="ECO:0000313" key="5">
    <source>
        <dbReference type="Proteomes" id="UP001477278"/>
    </source>
</evidence>
<dbReference type="InterPro" id="IPR017937">
    <property type="entry name" value="Thioredoxin_CS"/>
</dbReference>
<feature type="signal peptide" evidence="2">
    <location>
        <begin position="1"/>
        <end position="26"/>
    </location>
</feature>
<dbReference type="CDD" id="cd02966">
    <property type="entry name" value="TlpA_like_family"/>
    <property type="match status" value="1"/>
</dbReference>
<evidence type="ECO:0000256" key="1">
    <source>
        <dbReference type="ARBA" id="ARBA00023284"/>
    </source>
</evidence>
<dbReference type="InterPro" id="IPR013766">
    <property type="entry name" value="Thioredoxin_domain"/>
</dbReference>
<comment type="caution">
    <text evidence="4">The sequence shown here is derived from an EMBL/GenBank/DDBJ whole genome shotgun (WGS) entry which is preliminary data.</text>
</comment>
<organism evidence="4 5">
    <name type="scientific">Shewanella vesiculosa</name>
    <dbReference type="NCBI Taxonomy" id="518738"/>
    <lineage>
        <taxon>Bacteria</taxon>
        <taxon>Pseudomonadati</taxon>
        <taxon>Pseudomonadota</taxon>
        <taxon>Gammaproteobacteria</taxon>
        <taxon>Alteromonadales</taxon>
        <taxon>Shewanellaceae</taxon>
        <taxon>Shewanella</taxon>
    </lineage>
</organism>
<keyword evidence="2" id="KW-0732">Signal</keyword>
<dbReference type="SUPFAM" id="SSF52833">
    <property type="entry name" value="Thioredoxin-like"/>
    <property type="match status" value="1"/>
</dbReference>
<gene>
    <name evidence="4" type="ORF">ABHN84_11350</name>
</gene>
<dbReference type="PANTHER" id="PTHR42852">
    <property type="entry name" value="THIOL:DISULFIDE INTERCHANGE PROTEIN DSBE"/>
    <property type="match status" value="1"/>
</dbReference>
<proteinExistence type="predicted"/>